<keyword evidence="5" id="KW-0597">Phosphoprotein</keyword>
<keyword evidence="7" id="KW-0547">Nucleotide-binding</keyword>
<evidence type="ECO:0000256" key="7">
    <source>
        <dbReference type="ARBA" id="ARBA00022741"/>
    </source>
</evidence>
<dbReference type="InterPro" id="IPR050980">
    <property type="entry name" value="2C_sensor_his_kinase"/>
</dbReference>
<dbReference type="EC" id="2.7.13.3" evidence="3"/>
<sequence length="464" mass="51634">MRDGHVNRIFFRFFVLVMLSITAATFVIYFAFSRLFGDPLEDIARRQAAAQIFLLEQYIDQAPSDEWLARLNNVRVVSDVRYDLIPLAQARSALPAGRRALLERGELVLDPANRGFYRRVDLDGQRYIGSNEEVLHAQDLPVDIGKALTMEALRYVIVAIALLVPIALWSRSHWQGLQSLSRMADEFGSGKLSARSQMKPSASIYPLAERINHMADRIEDLLEAQKSLLHSVSHELRTPIARLEFGLELLDARARDPDLGKRIRAMEGDLRELNSLVGELLDMSKLDSTRQLQREPVRLDTVLRDCLEMLPPSPHALDCVLAEDLGELALDRRLLARAVCNLLRNAQKYAAGRILLAAARSGDGVEITVDDDGPGIPLDERDRVFEPFYRLDRSRDRATGGFGLGLSIARKAVALHGGSLRADSAPLGGARFVITLPLDTGQEGQAERTRADAGRCEDSPDREG</sequence>
<name>A0ABM8C4L9_9BURK</name>
<organism evidence="14 15">
    <name type="scientific">Massilia varians</name>
    <dbReference type="NCBI Taxonomy" id="457921"/>
    <lineage>
        <taxon>Bacteria</taxon>
        <taxon>Pseudomonadati</taxon>
        <taxon>Pseudomonadota</taxon>
        <taxon>Betaproteobacteria</taxon>
        <taxon>Burkholderiales</taxon>
        <taxon>Oxalobacteraceae</taxon>
        <taxon>Telluria group</taxon>
        <taxon>Massilia</taxon>
    </lineage>
</organism>
<evidence type="ECO:0000256" key="9">
    <source>
        <dbReference type="ARBA" id="ARBA00022840"/>
    </source>
</evidence>
<dbReference type="InterPro" id="IPR003661">
    <property type="entry name" value="HisK_dim/P_dom"/>
</dbReference>
<evidence type="ECO:0000256" key="10">
    <source>
        <dbReference type="SAM" id="MobiDB-lite"/>
    </source>
</evidence>
<proteinExistence type="predicted"/>
<evidence type="ECO:0000256" key="4">
    <source>
        <dbReference type="ARBA" id="ARBA00022475"/>
    </source>
</evidence>
<evidence type="ECO:0000313" key="14">
    <source>
        <dbReference type="EMBL" id="BDT58159.1"/>
    </source>
</evidence>
<dbReference type="Gene3D" id="1.10.287.130">
    <property type="match status" value="1"/>
</dbReference>
<dbReference type="GO" id="GO:0016301">
    <property type="term" value="F:kinase activity"/>
    <property type="evidence" value="ECO:0007669"/>
    <property type="project" value="UniProtKB-KW"/>
</dbReference>
<dbReference type="SMART" id="SM00388">
    <property type="entry name" value="HisKA"/>
    <property type="match status" value="1"/>
</dbReference>
<dbReference type="InterPro" id="IPR004358">
    <property type="entry name" value="Sig_transdc_His_kin-like_C"/>
</dbReference>
<dbReference type="Proteomes" id="UP001163336">
    <property type="component" value="Chromosome"/>
</dbReference>
<keyword evidence="6" id="KW-0808">Transferase</keyword>
<dbReference type="InterPro" id="IPR036890">
    <property type="entry name" value="HATPase_C_sf"/>
</dbReference>
<dbReference type="SMART" id="SM00387">
    <property type="entry name" value="HATPase_c"/>
    <property type="match status" value="1"/>
</dbReference>
<keyword evidence="15" id="KW-1185">Reference proteome</keyword>
<dbReference type="PROSITE" id="PS50885">
    <property type="entry name" value="HAMP"/>
    <property type="match status" value="1"/>
</dbReference>
<evidence type="ECO:0000259" key="13">
    <source>
        <dbReference type="PROSITE" id="PS50885"/>
    </source>
</evidence>
<keyword evidence="9" id="KW-0067">ATP-binding</keyword>
<dbReference type="EMBL" id="AP026966">
    <property type="protein sequence ID" value="BDT58159.1"/>
    <property type="molecule type" value="Genomic_DNA"/>
</dbReference>
<evidence type="ECO:0000256" key="8">
    <source>
        <dbReference type="ARBA" id="ARBA00022777"/>
    </source>
</evidence>
<feature type="compositionally biased region" description="Basic and acidic residues" evidence="10">
    <location>
        <begin position="445"/>
        <end position="464"/>
    </location>
</feature>
<evidence type="ECO:0000256" key="6">
    <source>
        <dbReference type="ARBA" id="ARBA00022679"/>
    </source>
</evidence>
<dbReference type="InterPro" id="IPR003660">
    <property type="entry name" value="HAMP_dom"/>
</dbReference>
<evidence type="ECO:0000256" key="3">
    <source>
        <dbReference type="ARBA" id="ARBA00012438"/>
    </source>
</evidence>
<evidence type="ECO:0000256" key="5">
    <source>
        <dbReference type="ARBA" id="ARBA00022553"/>
    </source>
</evidence>
<dbReference type="Pfam" id="PF00512">
    <property type="entry name" value="HisKA"/>
    <property type="match status" value="1"/>
</dbReference>
<evidence type="ECO:0000256" key="2">
    <source>
        <dbReference type="ARBA" id="ARBA00004651"/>
    </source>
</evidence>
<dbReference type="InterPro" id="IPR005467">
    <property type="entry name" value="His_kinase_dom"/>
</dbReference>
<dbReference type="InterPro" id="IPR036097">
    <property type="entry name" value="HisK_dim/P_sf"/>
</dbReference>
<keyword evidence="11" id="KW-1133">Transmembrane helix</keyword>
<gene>
    <name evidence="14" type="ORF">MasN3_16530</name>
</gene>
<dbReference type="PROSITE" id="PS50109">
    <property type="entry name" value="HIS_KIN"/>
    <property type="match status" value="1"/>
</dbReference>
<accession>A0ABM8C4L9</accession>
<dbReference type="PRINTS" id="PR00344">
    <property type="entry name" value="BCTRLSENSOR"/>
</dbReference>
<dbReference type="SUPFAM" id="SSF47384">
    <property type="entry name" value="Homodimeric domain of signal transducing histidine kinase"/>
    <property type="match status" value="1"/>
</dbReference>
<keyword evidence="11" id="KW-0812">Transmembrane</keyword>
<dbReference type="Gene3D" id="3.30.565.10">
    <property type="entry name" value="Histidine kinase-like ATPase, C-terminal domain"/>
    <property type="match status" value="1"/>
</dbReference>
<keyword evidence="8 14" id="KW-0418">Kinase</keyword>
<comment type="catalytic activity">
    <reaction evidence="1">
        <text>ATP + protein L-histidine = ADP + protein N-phospho-L-histidine.</text>
        <dbReference type="EC" id="2.7.13.3"/>
    </reaction>
</comment>
<feature type="domain" description="Histidine kinase" evidence="12">
    <location>
        <begin position="231"/>
        <end position="440"/>
    </location>
</feature>
<evidence type="ECO:0000259" key="12">
    <source>
        <dbReference type="PROSITE" id="PS50109"/>
    </source>
</evidence>
<dbReference type="PANTHER" id="PTHR44936:SF10">
    <property type="entry name" value="SENSOR PROTEIN RSTB"/>
    <property type="match status" value="1"/>
</dbReference>
<evidence type="ECO:0000256" key="11">
    <source>
        <dbReference type="SAM" id="Phobius"/>
    </source>
</evidence>
<dbReference type="PANTHER" id="PTHR44936">
    <property type="entry name" value="SENSOR PROTEIN CREC"/>
    <property type="match status" value="1"/>
</dbReference>
<dbReference type="Pfam" id="PF02518">
    <property type="entry name" value="HATPase_c"/>
    <property type="match status" value="1"/>
</dbReference>
<feature type="domain" description="HAMP" evidence="13">
    <location>
        <begin position="171"/>
        <end position="223"/>
    </location>
</feature>
<feature type="region of interest" description="Disordered" evidence="10">
    <location>
        <begin position="438"/>
        <end position="464"/>
    </location>
</feature>
<dbReference type="SMART" id="SM00304">
    <property type="entry name" value="HAMP"/>
    <property type="match status" value="1"/>
</dbReference>
<reference evidence="14" key="1">
    <citation type="submission" date="2022-11" db="EMBL/GenBank/DDBJ databases">
        <title>Isolation and characterization of PLA-degrading bacterium Massilia sp. from Antarctic soil.</title>
        <authorList>
            <person name="Sato K."/>
            <person name="Gomez-Fuentes C."/>
            <person name="Ahmad S.A."/>
            <person name="Zulkharnain A."/>
        </authorList>
    </citation>
    <scope>NUCLEOTIDE SEQUENCE</scope>
    <source>
        <strain evidence="14">N-3</strain>
    </source>
</reference>
<evidence type="ECO:0000256" key="1">
    <source>
        <dbReference type="ARBA" id="ARBA00000085"/>
    </source>
</evidence>
<feature type="transmembrane region" description="Helical" evidence="11">
    <location>
        <begin position="9"/>
        <end position="32"/>
    </location>
</feature>
<protein>
    <recommendedName>
        <fullName evidence="3">histidine kinase</fullName>
        <ecNumber evidence="3">2.7.13.3</ecNumber>
    </recommendedName>
</protein>
<comment type="subcellular location">
    <subcellularLocation>
        <location evidence="2">Cell membrane</location>
        <topology evidence="2">Multi-pass membrane protein</topology>
    </subcellularLocation>
</comment>
<keyword evidence="4" id="KW-1003">Cell membrane</keyword>
<dbReference type="SUPFAM" id="SSF55874">
    <property type="entry name" value="ATPase domain of HSP90 chaperone/DNA topoisomerase II/histidine kinase"/>
    <property type="match status" value="1"/>
</dbReference>
<keyword evidence="11" id="KW-0472">Membrane</keyword>
<dbReference type="InterPro" id="IPR003594">
    <property type="entry name" value="HATPase_dom"/>
</dbReference>
<dbReference type="CDD" id="cd00082">
    <property type="entry name" value="HisKA"/>
    <property type="match status" value="1"/>
</dbReference>
<evidence type="ECO:0000313" key="15">
    <source>
        <dbReference type="Proteomes" id="UP001163336"/>
    </source>
</evidence>